<name>A0ABD5CR92_9BURK</name>
<dbReference type="Proteomes" id="UP001245184">
    <property type="component" value="Unassembled WGS sequence"/>
</dbReference>
<accession>A0ABD5CR92</accession>
<evidence type="ECO:0000313" key="2">
    <source>
        <dbReference type="Proteomes" id="UP001245184"/>
    </source>
</evidence>
<proteinExistence type="predicted"/>
<organism evidence="1 2">
    <name type="scientific">Paraburkholderia graminis</name>
    <dbReference type="NCBI Taxonomy" id="60548"/>
    <lineage>
        <taxon>Bacteria</taxon>
        <taxon>Pseudomonadati</taxon>
        <taxon>Pseudomonadota</taxon>
        <taxon>Betaproteobacteria</taxon>
        <taxon>Burkholderiales</taxon>
        <taxon>Burkholderiaceae</taxon>
        <taxon>Paraburkholderia</taxon>
    </lineage>
</organism>
<dbReference type="EMBL" id="JAVIZN010000002">
    <property type="protein sequence ID" value="MDR6207859.1"/>
    <property type="molecule type" value="Genomic_DNA"/>
</dbReference>
<evidence type="ECO:0000313" key="1">
    <source>
        <dbReference type="EMBL" id="MDR6207859.1"/>
    </source>
</evidence>
<reference evidence="1 2" key="1">
    <citation type="submission" date="2023-08" db="EMBL/GenBank/DDBJ databases">
        <title>Genome sequencing of plant associated microbes to promote plant fitness in Sorghum bicolor and Oryza sativa.</title>
        <authorList>
            <person name="Coleman-Derr D."/>
        </authorList>
    </citation>
    <scope>NUCLEOTIDE SEQUENCE [LARGE SCALE GENOMIC DNA]</scope>
    <source>
        <strain evidence="1 2">SLBN-33</strain>
    </source>
</reference>
<protein>
    <submittedName>
        <fullName evidence="1">Uncharacterized protein</fullName>
    </submittedName>
</protein>
<gene>
    <name evidence="1" type="ORF">QF025_006579</name>
</gene>
<sequence length="55" mass="5525">MRRDALPGIERGAAILYAQHSGLPAALLPGTEAGAMVSSLLLIVGLATSSSVLAH</sequence>
<dbReference type="AlphaFoldDB" id="A0ABD5CR92"/>
<comment type="caution">
    <text evidence="1">The sequence shown here is derived from an EMBL/GenBank/DDBJ whole genome shotgun (WGS) entry which is preliminary data.</text>
</comment>